<feature type="region of interest" description="Disordered" evidence="1">
    <location>
        <begin position="28"/>
        <end position="60"/>
    </location>
</feature>
<protein>
    <submittedName>
        <fullName evidence="2">Host attachment protein</fullName>
    </submittedName>
</protein>
<feature type="compositionally biased region" description="Basic and acidic residues" evidence="1">
    <location>
        <begin position="28"/>
        <end position="44"/>
    </location>
</feature>
<gene>
    <name evidence="2" type="ORF">ACFODU_00820</name>
</gene>
<dbReference type="Pfam" id="PF18856">
    <property type="entry name" value="baeRF_family12"/>
    <property type="match status" value="1"/>
</dbReference>
<evidence type="ECO:0000313" key="3">
    <source>
        <dbReference type="Proteomes" id="UP001595456"/>
    </source>
</evidence>
<name>A0ABV7E3H6_9SPHN</name>
<organism evidence="2 3">
    <name type="scientific">Alteraurantiacibacter palmitatis</name>
    <dbReference type="NCBI Taxonomy" id="2054628"/>
    <lineage>
        <taxon>Bacteria</taxon>
        <taxon>Pseudomonadati</taxon>
        <taxon>Pseudomonadota</taxon>
        <taxon>Alphaproteobacteria</taxon>
        <taxon>Sphingomonadales</taxon>
        <taxon>Erythrobacteraceae</taxon>
        <taxon>Alteraurantiacibacter</taxon>
    </lineage>
</organism>
<comment type="caution">
    <text evidence="2">The sequence shown here is derived from an EMBL/GenBank/DDBJ whole genome shotgun (WGS) entry which is preliminary data.</text>
</comment>
<reference evidence="3" key="1">
    <citation type="journal article" date="2019" name="Int. J. Syst. Evol. Microbiol.">
        <title>The Global Catalogue of Microorganisms (GCM) 10K type strain sequencing project: providing services to taxonomists for standard genome sequencing and annotation.</title>
        <authorList>
            <consortium name="The Broad Institute Genomics Platform"/>
            <consortium name="The Broad Institute Genome Sequencing Center for Infectious Disease"/>
            <person name="Wu L."/>
            <person name="Ma J."/>
        </authorList>
    </citation>
    <scope>NUCLEOTIDE SEQUENCE [LARGE SCALE GENOMIC DNA]</scope>
    <source>
        <strain evidence="3">KCTC 52607</strain>
    </source>
</reference>
<accession>A0ABV7E3H6</accession>
<keyword evidence="3" id="KW-1185">Reference proteome</keyword>
<evidence type="ECO:0000256" key="1">
    <source>
        <dbReference type="SAM" id="MobiDB-lite"/>
    </source>
</evidence>
<dbReference type="InterPro" id="IPR041374">
    <property type="entry name" value="BaeRF_family12"/>
</dbReference>
<dbReference type="Proteomes" id="UP001595456">
    <property type="component" value="Unassembled WGS sequence"/>
</dbReference>
<sequence>MLLPHGTIVALVDGERFELYRNAGNEAEPRLEAADTPTLEEHNKGSGGRHYSSAGNPQDSLLSEDAHAAAVAGWLNSQVLAHKLENLVVIAAPRTLGEMRKHYHGELEKVLLKELAKDLVGRQGPDIIAALRG</sequence>
<proteinExistence type="predicted"/>
<dbReference type="RefSeq" id="WP_336924844.1">
    <property type="nucleotide sequence ID" value="NZ_JBANRO010000002.1"/>
</dbReference>
<dbReference type="EMBL" id="JBHRST010000001">
    <property type="protein sequence ID" value="MFC3096341.1"/>
    <property type="molecule type" value="Genomic_DNA"/>
</dbReference>
<evidence type="ECO:0000313" key="2">
    <source>
        <dbReference type="EMBL" id="MFC3096341.1"/>
    </source>
</evidence>